<feature type="transmembrane region" description="Helical" evidence="1">
    <location>
        <begin position="211"/>
        <end position="229"/>
    </location>
</feature>
<dbReference type="AlphaFoldDB" id="A0A5D0QU65"/>
<protein>
    <submittedName>
        <fullName evidence="2">Uncharacterized protein</fullName>
    </submittedName>
</protein>
<sequence length="242" mass="28362">MKNTNILIFFIIALCVLFAIFQFSGQEYLSSGSKSLIVPLFTVLYFINVPERSKYFSLFLILFSIAELSAILEYFSFDWSQERLDMYYLLGNSIYILAYFFLILEVFKTINLRKVLKSYFIHVVVLLVLNIYIVYVLITIVNPEFQIDSSGYLIGVEFVYNIVMLMLLTISLISYFYNDNKKTLLLFFGSVCIVFSEVIQIAYFYIADQDLLNIAQTILFVLAFCFFYFQSKVKNKKVHFFA</sequence>
<keyword evidence="3" id="KW-1185">Reference proteome</keyword>
<evidence type="ECO:0000313" key="2">
    <source>
        <dbReference type="EMBL" id="TYB72445.1"/>
    </source>
</evidence>
<dbReference type="RefSeq" id="WP_148367471.1">
    <property type="nucleotide sequence ID" value="NZ_VSKL01000004.1"/>
</dbReference>
<evidence type="ECO:0000313" key="3">
    <source>
        <dbReference type="Proteomes" id="UP000324358"/>
    </source>
</evidence>
<accession>A0A5D0QU65</accession>
<feature type="transmembrane region" description="Helical" evidence="1">
    <location>
        <begin position="55"/>
        <end position="75"/>
    </location>
</feature>
<feature type="transmembrane region" description="Helical" evidence="1">
    <location>
        <begin position="184"/>
        <end position="205"/>
    </location>
</feature>
<dbReference type="EMBL" id="VSKL01000004">
    <property type="protein sequence ID" value="TYB72445.1"/>
    <property type="molecule type" value="Genomic_DNA"/>
</dbReference>
<reference evidence="2 3" key="1">
    <citation type="submission" date="2019-08" db="EMBL/GenBank/DDBJ databases">
        <title>Genomes of Antarctic Bizionia species.</title>
        <authorList>
            <person name="Bowman J.P."/>
        </authorList>
    </citation>
    <scope>NUCLEOTIDE SEQUENCE [LARGE SCALE GENOMIC DNA]</scope>
    <source>
        <strain evidence="2 3">APA-1</strain>
    </source>
</reference>
<organism evidence="2 3">
    <name type="scientific">Bizionia algoritergicola</name>
    <dbReference type="NCBI Taxonomy" id="291187"/>
    <lineage>
        <taxon>Bacteria</taxon>
        <taxon>Pseudomonadati</taxon>
        <taxon>Bacteroidota</taxon>
        <taxon>Flavobacteriia</taxon>
        <taxon>Flavobacteriales</taxon>
        <taxon>Flavobacteriaceae</taxon>
        <taxon>Bizionia</taxon>
    </lineage>
</organism>
<evidence type="ECO:0000256" key="1">
    <source>
        <dbReference type="SAM" id="Phobius"/>
    </source>
</evidence>
<keyword evidence="1" id="KW-0812">Transmembrane</keyword>
<feature type="transmembrane region" description="Helical" evidence="1">
    <location>
        <begin position="158"/>
        <end position="177"/>
    </location>
</feature>
<keyword evidence="1" id="KW-1133">Transmembrane helix</keyword>
<keyword evidence="1" id="KW-0472">Membrane</keyword>
<proteinExistence type="predicted"/>
<dbReference type="OrthoDB" id="1443753at2"/>
<feature type="transmembrane region" description="Helical" evidence="1">
    <location>
        <begin position="87"/>
        <end position="107"/>
    </location>
</feature>
<feature type="transmembrane region" description="Helical" evidence="1">
    <location>
        <begin position="7"/>
        <end position="25"/>
    </location>
</feature>
<gene>
    <name evidence="2" type="ORF">ES675_11840</name>
</gene>
<feature type="transmembrane region" description="Helical" evidence="1">
    <location>
        <begin position="31"/>
        <end position="48"/>
    </location>
</feature>
<comment type="caution">
    <text evidence="2">The sequence shown here is derived from an EMBL/GenBank/DDBJ whole genome shotgun (WGS) entry which is preliminary data.</text>
</comment>
<feature type="transmembrane region" description="Helical" evidence="1">
    <location>
        <begin position="119"/>
        <end position="138"/>
    </location>
</feature>
<dbReference type="Proteomes" id="UP000324358">
    <property type="component" value="Unassembled WGS sequence"/>
</dbReference>
<name>A0A5D0QU65_9FLAO</name>